<feature type="compositionally biased region" description="Basic and acidic residues" evidence="1">
    <location>
        <begin position="67"/>
        <end position="89"/>
    </location>
</feature>
<organism evidence="2 3">
    <name type="scientific">Labilithrix luteola</name>
    <dbReference type="NCBI Taxonomy" id="1391654"/>
    <lineage>
        <taxon>Bacteria</taxon>
        <taxon>Pseudomonadati</taxon>
        <taxon>Myxococcota</taxon>
        <taxon>Polyangia</taxon>
        <taxon>Polyangiales</taxon>
        <taxon>Labilitrichaceae</taxon>
        <taxon>Labilithrix</taxon>
    </lineage>
</organism>
<dbReference type="AlphaFoldDB" id="A0A0K1PVJ3"/>
<gene>
    <name evidence="2" type="ORF">AKJ09_04055</name>
</gene>
<name>A0A0K1PVJ3_9BACT</name>
<sequence>MSRNLHSLAVASIVAVGLAACSHDRPQDAKAAEAQLSSDEMRAHQTQTALDQKQADEQVKAQQSSMDVDKRAELEAKQRSERAEQRSDDQQMISSSQTNVMDKGAVLDQERRDFESKSKERITKLDAKAKELKAKSGKLTAQKKADFTTNWQKYVVQKGDADTKVGNLPRVTNDGWNSAKQSIETTLDSLDAAVDNLGKDL</sequence>
<dbReference type="KEGG" id="llu:AKJ09_04055"/>
<dbReference type="Proteomes" id="UP000064967">
    <property type="component" value="Chromosome"/>
</dbReference>
<reference evidence="2 3" key="1">
    <citation type="submission" date="2015-08" db="EMBL/GenBank/DDBJ databases">
        <authorList>
            <person name="Babu N.S."/>
            <person name="Beckwith C.J."/>
            <person name="Beseler K.G."/>
            <person name="Brison A."/>
            <person name="Carone J.V."/>
            <person name="Caskin T.P."/>
            <person name="Diamond M."/>
            <person name="Durham M.E."/>
            <person name="Foxe J.M."/>
            <person name="Go M."/>
            <person name="Henderson B.A."/>
            <person name="Jones I.B."/>
            <person name="McGettigan J.A."/>
            <person name="Micheletti S.J."/>
            <person name="Nasrallah M.E."/>
            <person name="Ortiz D."/>
            <person name="Piller C.R."/>
            <person name="Privatt S.R."/>
            <person name="Schneider S.L."/>
            <person name="Sharp S."/>
            <person name="Smith T.C."/>
            <person name="Stanton J.D."/>
            <person name="Ullery H.E."/>
            <person name="Wilson R.J."/>
            <person name="Serrano M.G."/>
            <person name="Buck G."/>
            <person name="Lee V."/>
            <person name="Wang Y."/>
            <person name="Carvalho R."/>
            <person name="Voegtly L."/>
            <person name="Shi R."/>
            <person name="Duckworth R."/>
            <person name="Johnson A."/>
            <person name="Loviza R."/>
            <person name="Walstead R."/>
            <person name="Shah Z."/>
            <person name="Kiflezghi M."/>
            <person name="Wade K."/>
            <person name="Ball S.L."/>
            <person name="Bradley K.W."/>
            <person name="Asai D.J."/>
            <person name="Bowman C.A."/>
            <person name="Russell D.A."/>
            <person name="Pope W.H."/>
            <person name="Jacobs-Sera D."/>
            <person name="Hendrix R.W."/>
            <person name="Hatfull G.F."/>
        </authorList>
    </citation>
    <scope>NUCLEOTIDE SEQUENCE [LARGE SCALE GENOMIC DNA]</scope>
    <source>
        <strain evidence="2 3">DSM 27648</strain>
    </source>
</reference>
<dbReference type="EMBL" id="CP012333">
    <property type="protein sequence ID" value="AKU97391.1"/>
    <property type="molecule type" value="Genomic_DNA"/>
</dbReference>
<dbReference type="PROSITE" id="PS51257">
    <property type="entry name" value="PROKAR_LIPOPROTEIN"/>
    <property type="match status" value="1"/>
</dbReference>
<proteinExistence type="predicted"/>
<feature type="region of interest" description="Disordered" evidence="1">
    <location>
        <begin position="24"/>
        <end position="119"/>
    </location>
</feature>
<evidence type="ECO:0000313" key="3">
    <source>
        <dbReference type="Proteomes" id="UP000064967"/>
    </source>
</evidence>
<protein>
    <recommendedName>
        <fullName evidence="4">Lipoprotein</fullName>
    </recommendedName>
</protein>
<evidence type="ECO:0008006" key="4">
    <source>
        <dbReference type="Google" id="ProtNLM"/>
    </source>
</evidence>
<evidence type="ECO:0000313" key="2">
    <source>
        <dbReference type="EMBL" id="AKU97391.1"/>
    </source>
</evidence>
<evidence type="ECO:0000256" key="1">
    <source>
        <dbReference type="SAM" id="MobiDB-lite"/>
    </source>
</evidence>
<keyword evidence="3" id="KW-1185">Reference proteome</keyword>
<accession>A0A0K1PVJ3</accession>
<feature type="compositionally biased region" description="Polar residues" evidence="1">
    <location>
        <begin position="90"/>
        <end position="100"/>
    </location>
</feature>
<feature type="compositionally biased region" description="Basic and acidic residues" evidence="1">
    <location>
        <begin position="108"/>
        <end position="119"/>
    </location>
</feature>
<dbReference type="RefSeq" id="WP_146648531.1">
    <property type="nucleotide sequence ID" value="NZ_CP012333.1"/>
</dbReference>